<evidence type="ECO:0000256" key="4">
    <source>
        <dbReference type="ARBA" id="ARBA00022989"/>
    </source>
</evidence>
<dbReference type="PANTHER" id="PTHR30071">
    <property type="entry name" value="HEME EXPORTER PROTEIN C"/>
    <property type="match status" value="1"/>
</dbReference>
<gene>
    <name evidence="8" type="primary">ccsA_1</name>
    <name evidence="8" type="ORF">GCM10023143_08310</name>
</gene>
<keyword evidence="5 6" id="KW-0472">Membrane</keyword>
<keyword evidence="4 6" id="KW-1133">Transmembrane helix</keyword>
<evidence type="ECO:0000256" key="1">
    <source>
        <dbReference type="ARBA" id="ARBA00004141"/>
    </source>
</evidence>
<dbReference type="Proteomes" id="UP001501207">
    <property type="component" value="Unassembled WGS sequence"/>
</dbReference>
<evidence type="ECO:0000313" key="8">
    <source>
        <dbReference type="EMBL" id="GAA4304166.1"/>
    </source>
</evidence>
<keyword evidence="3" id="KW-0201">Cytochrome c-type biogenesis</keyword>
<feature type="transmembrane region" description="Helical" evidence="6">
    <location>
        <begin position="43"/>
        <end position="63"/>
    </location>
</feature>
<evidence type="ECO:0000313" key="9">
    <source>
        <dbReference type="Proteomes" id="UP001501207"/>
    </source>
</evidence>
<feature type="transmembrane region" description="Helical" evidence="6">
    <location>
        <begin position="138"/>
        <end position="158"/>
    </location>
</feature>
<feature type="domain" description="Cytochrome c assembly protein" evidence="7">
    <location>
        <begin position="23"/>
        <end position="158"/>
    </location>
</feature>
<reference evidence="9" key="1">
    <citation type="journal article" date="2019" name="Int. J. Syst. Evol. Microbiol.">
        <title>The Global Catalogue of Microorganisms (GCM) 10K type strain sequencing project: providing services to taxonomists for standard genome sequencing and annotation.</title>
        <authorList>
            <consortium name="The Broad Institute Genomics Platform"/>
            <consortium name="The Broad Institute Genome Sequencing Center for Infectious Disease"/>
            <person name="Wu L."/>
            <person name="Ma J."/>
        </authorList>
    </citation>
    <scope>NUCLEOTIDE SEQUENCE [LARGE SCALE GENOMIC DNA]</scope>
    <source>
        <strain evidence="9">JCM 17664</strain>
    </source>
</reference>
<sequence length="220" mass="25318">MKYWWKILCVVLLLYTIIGGLLMPVPALEILHETIRNLYYHVTMWFCMLIIFFVSFASAIGYLRNPQPARDIVAVEAARVGLLFGTLGLITGSIWARFTWGEFWSNDPKELCAAIAWLIYLAYFILRNSFTDIDKRARVSAVYNIFAFILMIPVLFVIPRMTDSLHPGNGGNPGFNTYDLDSDLRMVFYPAIVGWTLLGAWLLDLRVRMKKIELNRMIHA</sequence>
<feature type="transmembrane region" description="Helical" evidence="6">
    <location>
        <begin position="108"/>
        <end position="126"/>
    </location>
</feature>
<dbReference type="InterPro" id="IPR045062">
    <property type="entry name" value="Cyt_c_biogenesis_CcsA/CcmC"/>
</dbReference>
<evidence type="ECO:0000256" key="3">
    <source>
        <dbReference type="ARBA" id="ARBA00022748"/>
    </source>
</evidence>
<keyword evidence="2 6" id="KW-0812">Transmembrane</keyword>
<evidence type="ECO:0000256" key="6">
    <source>
        <dbReference type="SAM" id="Phobius"/>
    </source>
</evidence>
<evidence type="ECO:0000256" key="5">
    <source>
        <dbReference type="ARBA" id="ARBA00023136"/>
    </source>
</evidence>
<dbReference type="RefSeq" id="WP_344975818.1">
    <property type="nucleotide sequence ID" value="NZ_BAABFN010000001.1"/>
</dbReference>
<feature type="transmembrane region" description="Helical" evidence="6">
    <location>
        <begin position="75"/>
        <end position="96"/>
    </location>
</feature>
<comment type="caution">
    <text evidence="8">The sequence shown here is derived from an EMBL/GenBank/DDBJ whole genome shotgun (WGS) entry which is preliminary data.</text>
</comment>
<dbReference type="PANTHER" id="PTHR30071:SF1">
    <property type="entry name" value="CYTOCHROME B_B6 PROTEIN-RELATED"/>
    <property type="match status" value="1"/>
</dbReference>
<proteinExistence type="predicted"/>
<feature type="transmembrane region" description="Helical" evidence="6">
    <location>
        <begin position="187"/>
        <end position="207"/>
    </location>
</feature>
<organism evidence="8 9">
    <name type="scientific">Compostibacter hankyongensis</name>
    <dbReference type="NCBI Taxonomy" id="1007089"/>
    <lineage>
        <taxon>Bacteria</taxon>
        <taxon>Pseudomonadati</taxon>
        <taxon>Bacteroidota</taxon>
        <taxon>Chitinophagia</taxon>
        <taxon>Chitinophagales</taxon>
        <taxon>Chitinophagaceae</taxon>
        <taxon>Compostibacter</taxon>
    </lineage>
</organism>
<evidence type="ECO:0000259" key="7">
    <source>
        <dbReference type="Pfam" id="PF01578"/>
    </source>
</evidence>
<accession>A0ABP8FIG7</accession>
<dbReference type="InterPro" id="IPR002541">
    <property type="entry name" value="Cyt_c_assembly"/>
</dbReference>
<keyword evidence="9" id="KW-1185">Reference proteome</keyword>
<name>A0ABP8FIG7_9BACT</name>
<dbReference type="Pfam" id="PF01578">
    <property type="entry name" value="Cytochrom_C_asm"/>
    <property type="match status" value="1"/>
</dbReference>
<comment type="subcellular location">
    <subcellularLocation>
        <location evidence="1">Membrane</location>
        <topology evidence="1">Multi-pass membrane protein</topology>
    </subcellularLocation>
</comment>
<dbReference type="EMBL" id="BAABFN010000001">
    <property type="protein sequence ID" value="GAA4304166.1"/>
    <property type="molecule type" value="Genomic_DNA"/>
</dbReference>
<protein>
    <submittedName>
        <fullName evidence="8">Cytochrome c biogenesis protein CcsA</fullName>
    </submittedName>
</protein>
<evidence type="ECO:0000256" key="2">
    <source>
        <dbReference type="ARBA" id="ARBA00022692"/>
    </source>
</evidence>